<gene>
    <name evidence="1" type="ORF">AQPW35_46330</name>
</gene>
<dbReference type="OrthoDB" id="9152085at2"/>
<dbReference type="RefSeq" id="WP_137735252.1">
    <property type="nucleotide sequence ID" value="NZ_BJCL01000017.1"/>
</dbReference>
<comment type="caution">
    <text evidence="1">The sequence shown here is derived from an EMBL/GenBank/DDBJ whole genome shotgun (WGS) entry which is preliminary data.</text>
</comment>
<dbReference type="AlphaFoldDB" id="A0A480AZ57"/>
<evidence type="ECO:0000313" key="1">
    <source>
        <dbReference type="EMBL" id="GCL65552.1"/>
    </source>
</evidence>
<protein>
    <submittedName>
        <fullName evidence="1">Uncharacterized protein</fullName>
    </submittedName>
</protein>
<organism evidence="1 2">
    <name type="scientific">Pseudaquabacterium pictum</name>
    <dbReference type="NCBI Taxonomy" id="2315236"/>
    <lineage>
        <taxon>Bacteria</taxon>
        <taxon>Pseudomonadati</taxon>
        <taxon>Pseudomonadota</taxon>
        <taxon>Betaproteobacteria</taxon>
        <taxon>Burkholderiales</taxon>
        <taxon>Sphaerotilaceae</taxon>
        <taxon>Pseudaquabacterium</taxon>
    </lineage>
</organism>
<accession>A0A480AZ57</accession>
<name>A0A480AZ57_9BURK</name>
<dbReference type="EMBL" id="BJCL01000017">
    <property type="protein sequence ID" value="GCL65552.1"/>
    <property type="molecule type" value="Genomic_DNA"/>
</dbReference>
<reference evidence="2" key="1">
    <citation type="submission" date="2019-03" db="EMBL/GenBank/DDBJ databases">
        <title>Aquabacterium pictum sp.nov., the first bacteriochlorophyll a-containing freshwater bacterium in the genus Aquabacterium of the class Betaproteobacteria.</title>
        <authorList>
            <person name="Hirose S."/>
            <person name="Tank M."/>
            <person name="Hara E."/>
            <person name="Tamaki H."/>
            <person name="Takaichi S."/>
            <person name="Haruta S."/>
            <person name="Hanada S."/>
        </authorList>
    </citation>
    <scope>NUCLEOTIDE SEQUENCE [LARGE SCALE GENOMIC DNA]</scope>
    <source>
        <strain evidence="2">W35</strain>
    </source>
</reference>
<dbReference type="Proteomes" id="UP000301751">
    <property type="component" value="Unassembled WGS sequence"/>
</dbReference>
<sequence>MNSGGTAGTRGAAQTHWRTTLPRDSFFSRVQSWFSGSFHGRYLAYILAEIGKHHPTLVRELVCTSCRLGKRALPQPVFEPEFAFRGSTGIRRADLAVFANHEDEEPIVLIEIKYRDKLIPESEIKPAQLADYEFWRRSEAGRQLLILSRETLETPGVPTLTWTQAARLLRRHAGRSDLAKALIEHLEEEGIVMQNVDSKALIGFLKRILCSPNGAGVQVGNLDGPQEFARLLRNVKLLSARFNGDFKSAWKLAGAKHDSADDPAGTKDASIDFEVLPRLAAKIKDANLRAHDGTLNTRARDGGSVSVYARHSLGSGKGWLRVGYGFWIKVEKTSSHEKARLPTVYLYAWASSHEFAGDAAIYAEAKLSSFELISTKAEDSVDKVETLASKRLIEVLQELEANSTTTSKKQKMAINLLLKAIGAKLKPAKAG</sequence>
<keyword evidence="2" id="KW-1185">Reference proteome</keyword>
<proteinExistence type="predicted"/>
<evidence type="ECO:0000313" key="2">
    <source>
        <dbReference type="Proteomes" id="UP000301751"/>
    </source>
</evidence>